<comment type="subcellular location">
    <subcellularLocation>
        <location evidence="1">Cell membrane</location>
        <topology evidence="1">Single-pass membrane protein</topology>
    </subcellularLocation>
</comment>
<comment type="caution">
    <text evidence="15">The sequence shown here is derived from an EMBL/GenBank/DDBJ whole genome shotgun (WGS) entry which is preliminary data.</text>
</comment>
<feature type="binding site" evidence="11">
    <location>
        <position position="154"/>
    </location>
    <ligand>
        <name>ATP</name>
        <dbReference type="ChEBI" id="CHEBI:30616"/>
    </ligand>
</feature>
<feature type="domain" description="Protein kinase" evidence="14">
    <location>
        <begin position="125"/>
        <end position="293"/>
    </location>
</feature>
<organism evidence="15 16">
    <name type="scientific">Miscanthus lutarioriparius</name>
    <dbReference type="NCBI Taxonomy" id="422564"/>
    <lineage>
        <taxon>Eukaryota</taxon>
        <taxon>Viridiplantae</taxon>
        <taxon>Streptophyta</taxon>
        <taxon>Embryophyta</taxon>
        <taxon>Tracheophyta</taxon>
        <taxon>Spermatophyta</taxon>
        <taxon>Magnoliopsida</taxon>
        <taxon>Liliopsida</taxon>
        <taxon>Poales</taxon>
        <taxon>Poaceae</taxon>
        <taxon>PACMAD clade</taxon>
        <taxon>Panicoideae</taxon>
        <taxon>Andropogonodae</taxon>
        <taxon>Andropogoneae</taxon>
        <taxon>Saccharinae</taxon>
        <taxon>Miscanthus</taxon>
    </lineage>
</organism>
<gene>
    <name evidence="15" type="ORF">NCGR_LOCUS22314</name>
</gene>
<evidence type="ECO:0000256" key="10">
    <source>
        <dbReference type="ARBA" id="ARBA00023136"/>
    </source>
</evidence>
<dbReference type="Pfam" id="PF00069">
    <property type="entry name" value="Pkinase"/>
    <property type="match status" value="1"/>
</dbReference>
<evidence type="ECO:0000256" key="12">
    <source>
        <dbReference type="RuleBase" id="RU000304"/>
    </source>
</evidence>
<dbReference type="InterPro" id="IPR017441">
    <property type="entry name" value="Protein_kinase_ATP_BS"/>
</dbReference>
<dbReference type="SMART" id="SM00220">
    <property type="entry name" value="S_TKc"/>
    <property type="match status" value="1"/>
</dbReference>
<keyword evidence="4 13" id="KW-0812">Transmembrane</keyword>
<keyword evidence="10 13" id="KW-0472">Membrane</keyword>
<keyword evidence="12" id="KW-0723">Serine/threonine-protein kinase</keyword>
<protein>
    <recommendedName>
        <fullName evidence="14">Protein kinase domain-containing protein</fullName>
    </recommendedName>
</protein>
<evidence type="ECO:0000256" key="2">
    <source>
        <dbReference type="ARBA" id="ARBA00022614"/>
    </source>
</evidence>
<evidence type="ECO:0000259" key="14">
    <source>
        <dbReference type="PROSITE" id="PS50011"/>
    </source>
</evidence>
<evidence type="ECO:0000313" key="16">
    <source>
        <dbReference type="Proteomes" id="UP000604825"/>
    </source>
</evidence>
<dbReference type="InterPro" id="IPR000719">
    <property type="entry name" value="Prot_kinase_dom"/>
</dbReference>
<dbReference type="Gene3D" id="1.10.510.10">
    <property type="entry name" value="Transferase(Phosphotransferase) domain 1"/>
    <property type="match status" value="1"/>
</dbReference>
<dbReference type="SUPFAM" id="SSF52058">
    <property type="entry name" value="L domain-like"/>
    <property type="match status" value="1"/>
</dbReference>
<dbReference type="GO" id="GO:0005886">
    <property type="term" value="C:plasma membrane"/>
    <property type="evidence" value="ECO:0007669"/>
    <property type="project" value="UniProtKB-SubCell"/>
</dbReference>
<dbReference type="InterPro" id="IPR011009">
    <property type="entry name" value="Kinase-like_dom_sf"/>
</dbReference>
<evidence type="ECO:0000313" key="15">
    <source>
        <dbReference type="EMBL" id="CAD6232707.1"/>
    </source>
</evidence>
<evidence type="ECO:0000256" key="13">
    <source>
        <dbReference type="SAM" id="Phobius"/>
    </source>
</evidence>
<dbReference type="PROSITE" id="PS00108">
    <property type="entry name" value="PROTEIN_KINASE_ST"/>
    <property type="match status" value="1"/>
</dbReference>
<dbReference type="AlphaFoldDB" id="A0A811P054"/>
<accession>A0A811P054</accession>
<dbReference type="PROSITE" id="PS00107">
    <property type="entry name" value="PROTEIN_KINASE_ATP"/>
    <property type="match status" value="1"/>
</dbReference>
<keyword evidence="6 11" id="KW-0547">Nucleotide-binding</keyword>
<dbReference type="InterPro" id="IPR008271">
    <property type="entry name" value="Ser/Thr_kinase_AS"/>
</dbReference>
<dbReference type="Gene3D" id="3.80.10.10">
    <property type="entry name" value="Ribonuclease Inhibitor"/>
    <property type="match status" value="1"/>
</dbReference>
<keyword evidence="9 13" id="KW-1133">Transmembrane helix</keyword>
<keyword evidence="2" id="KW-0433">Leucine-rich repeat</keyword>
<evidence type="ECO:0000256" key="8">
    <source>
        <dbReference type="ARBA" id="ARBA00022840"/>
    </source>
</evidence>
<dbReference type="FunFam" id="3.30.200.20:FF:000432">
    <property type="entry name" value="LRR receptor-like serine/threonine-protein kinase EFR"/>
    <property type="match status" value="1"/>
</dbReference>
<dbReference type="PANTHER" id="PTHR27008">
    <property type="entry name" value="OS04G0122200 PROTEIN"/>
    <property type="match status" value="1"/>
</dbReference>
<keyword evidence="16" id="KW-1185">Reference proteome</keyword>
<dbReference type="SUPFAM" id="SSF56112">
    <property type="entry name" value="Protein kinase-like (PK-like)"/>
    <property type="match status" value="1"/>
</dbReference>
<dbReference type="InterPro" id="IPR032675">
    <property type="entry name" value="LRR_dom_sf"/>
</dbReference>
<dbReference type="PROSITE" id="PS50011">
    <property type="entry name" value="PROTEIN_KINASE_DOM"/>
    <property type="match status" value="1"/>
</dbReference>
<dbReference type="GO" id="GO:0005524">
    <property type="term" value="F:ATP binding"/>
    <property type="evidence" value="ECO:0007669"/>
    <property type="project" value="UniProtKB-UniRule"/>
</dbReference>
<sequence length="293" mass="32629">MTSLSNLDLSFNNLQGEVPKEGIFINLVNLSIIGNNKLCGGIPQLYLVPCKIDSVKNNRRRKLKYLKIALATTFAFLLLAIVIALVHLIYWKQTRKQKGAFASPMVEEQYERVSYHALSNGANGFSEANLLGKGSFGTVYKCAFQGEGTVVAVKVFDLQQSGSTKSFVAECEALRRVRHRCLMKIITCCSSTNEQGHDFKALVFEFMPNGSLNRWLHIESEMATLDNTLSLAQRLDIVVDIMDALDYLHNHCQPPIIHCDLKPSNILLAEDMSARVGDFGIARVISESESKIL</sequence>
<evidence type="ECO:0000256" key="4">
    <source>
        <dbReference type="ARBA" id="ARBA00022692"/>
    </source>
</evidence>
<reference evidence="15" key="1">
    <citation type="submission" date="2020-10" db="EMBL/GenBank/DDBJ databases">
        <authorList>
            <person name="Han B."/>
            <person name="Lu T."/>
            <person name="Zhao Q."/>
            <person name="Huang X."/>
            <person name="Zhao Y."/>
        </authorList>
    </citation>
    <scope>NUCLEOTIDE SEQUENCE</scope>
</reference>
<dbReference type="OrthoDB" id="676979at2759"/>
<name>A0A811P054_9POAL</name>
<dbReference type="InterPro" id="IPR051809">
    <property type="entry name" value="Plant_receptor-like_S/T_kinase"/>
</dbReference>
<dbReference type="EMBL" id="CAJGYO010000005">
    <property type="protein sequence ID" value="CAD6232707.1"/>
    <property type="molecule type" value="Genomic_DNA"/>
</dbReference>
<comment type="similarity">
    <text evidence="12">Belongs to the protein kinase superfamily.</text>
</comment>
<evidence type="ECO:0000256" key="1">
    <source>
        <dbReference type="ARBA" id="ARBA00004162"/>
    </source>
</evidence>
<dbReference type="Proteomes" id="UP000604825">
    <property type="component" value="Unassembled WGS sequence"/>
</dbReference>
<evidence type="ECO:0000256" key="7">
    <source>
        <dbReference type="ARBA" id="ARBA00022777"/>
    </source>
</evidence>
<dbReference type="GO" id="GO:0004674">
    <property type="term" value="F:protein serine/threonine kinase activity"/>
    <property type="evidence" value="ECO:0007669"/>
    <property type="project" value="UniProtKB-KW"/>
</dbReference>
<keyword evidence="3" id="KW-0808">Transferase</keyword>
<evidence type="ECO:0000256" key="9">
    <source>
        <dbReference type="ARBA" id="ARBA00022989"/>
    </source>
</evidence>
<dbReference type="Gene3D" id="3.30.200.20">
    <property type="entry name" value="Phosphorylase Kinase, domain 1"/>
    <property type="match status" value="1"/>
</dbReference>
<evidence type="ECO:0000256" key="3">
    <source>
        <dbReference type="ARBA" id="ARBA00022679"/>
    </source>
</evidence>
<keyword evidence="5" id="KW-0677">Repeat</keyword>
<feature type="transmembrane region" description="Helical" evidence="13">
    <location>
        <begin position="68"/>
        <end position="91"/>
    </location>
</feature>
<evidence type="ECO:0000256" key="6">
    <source>
        <dbReference type="ARBA" id="ARBA00022741"/>
    </source>
</evidence>
<evidence type="ECO:0000256" key="11">
    <source>
        <dbReference type="PROSITE-ProRule" id="PRU10141"/>
    </source>
</evidence>
<evidence type="ECO:0000256" key="5">
    <source>
        <dbReference type="ARBA" id="ARBA00022737"/>
    </source>
</evidence>
<dbReference type="PANTHER" id="PTHR27008:SF544">
    <property type="entry name" value="PROTEIN KINASE DOMAIN-CONTAINING PROTEIN"/>
    <property type="match status" value="1"/>
</dbReference>
<keyword evidence="8 11" id="KW-0067">ATP-binding</keyword>
<proteinExistence type="inferred from homology"/>
<keyword evidence="7" id="KW-0418">Kinase</keyword>